<accession>A0AAD1RYD0</accession>
<evidence type="ECO:0000313" key="3">
    <source>
        <dbReference type="Proteomes" id="UP001295444"/>
    </source>
</evidence>
<dbReference type="AlphaFoldDB" id="A0AAD1RYD0"/>
<feature type="compositionally biased region" description="Polar residues" evidence="1">
    <location>
        <begin position="33"/>
        <end position="45"/>
    </location>
</feature>
<protein>
    <submittedName>
        <fullName evidence="2">Uncharacterized protein</fullName>
    </submittedName>
</protein>
<gene>
    <name evidence="2" type="ORF">PECUL_23A001104</name>
</gene>
<keyword evidence="3" id="KW-1185">Reference proteome</keyword>
<dbReference type="Proteomes" id="UP001295444">
    <property type="component" value="Chromosome 04"/>
</dbReference>
<organism evidence="2 3">
    <name type="scientific">Pelobates cultripes</name>
    <name type="common">Western spadefoot toad</name>
    <dbReference type="NCBI Taxonomy" id="61616"/>
    <lineage>
        <taxon>Eukaryota</taxon>
        <taxon>Metazoa</taxon>
        <taxon>Chordata</taxon>
        <taxon>Craniata</taxon>
        <taxon>Vertebrata</taxon>
        <taxon>Euteleostomi</taxon>
        <taxon>Amphibia</taxon>
        <taxon>Batrachia</taxon>
        <taxon>Anura</taxon>
        <taxon>Pelobatoidea</taxon>
        <taxon>Pelobatidae</taxon>
        <taxon>Pelobates</taxon>
    </lineage>
</organism>
<sequence>IFTEFADYYSQLYKDDSETRFPTTTGIRDYLFTDTNSHSEPNTSRSHYRGRNTRLH</sequence>
<feature type="region of interest" description="Disordered" evidence="1">
    <location>
        <begin position="32"/>
        <end position="56"/>
    </location>
</feature>
<dbReference type="EMBL" id="OW240915">
    <property type="protein sequence ID" value="CAH2283972.1"/>
    <property type="molecule type" value="Genomic_DNA"/>
</dbReference>
<proteinExistence type="predicted"/>
<evidence type="ECO:0000256" key="1">
    <source>
        <dbReference type="SAM" id="MobiDB-lite"/>
    </source>
</evidence>
<evidence type="ECO:0000313" key="2">
    <source>
        <dbReference type="EMBL" id="CAH2283972.1"/>
    </source>
</evidence>
<feature type="compositionally biased region" description="Basic residues" evidence="1">
    <location>
        <begin position="46"/>
        <end position="56"/>
    </location>
</feature>
<reference evidence="2" key="1">
    <citation type="submission" date="2022-03" db="EMBL/GenBank/DDBJ databases">
        <authorList>
            <person name="Alioto T."/>
            <person name="Alioto T."/>
            <person name="Gomez Garrido J."/>
        </authorList>
    </citation>
    <scope>NUCLEOTIDE SEQUENCE</scope>
</reference>
<name>A0AAD1RYD0_PELCU</name>
<feature type="non-terminal residue" evidence="2">
    <location>
        <position position="1"/>
    </location>
</feature>